<dbReference type="Gene3D" id="3.10.170.10">
    <property type="match status" value="1"/>
</dbReference>
<dbReference type="GO" id="GO:0004222">
    <property type="term" value="F:metalloendopeptidase activity"/>
    <property type="evidence" value="ECO:0007669"/>
    <property type="project" value="InterPro"/>
</dbReference>
<dbReference type="AlphaFoldDB" id="A0A829D632"/>
<protein>
    <submittedName>
        <fullName evidence="2">Thermolysin metallopeptidase, catalytic domain protein</fullName>
    </submittedName>
</protein>
<dbReference type="Pfam" id="PF01447">
    <property type="entry name" value="Peptidase_M4"/>
    <property type="match status" value="1"/>
</dbReference>
<gene>
    <name evidence="2" type="ORF">LEP1GSC029_0020</name>
</gene>
<dbReference type="PANTHER" id="PTHR33794">
    <property type="entry name" value="BACILLOLYSIN"/>
    <property type="match status" value="1"/>
</dbReference>
<dbReference type="EMBL" id="AFJL02000065">
    <property type="protein sequence ID" value="EMY05827.1"/>
    <property type="molecule type" value="Genomic_DNA"/>
</dbReference>
<dbReference type="InterPro" id="IPR013856">
    <property type="entry name" value="Peptidase_M4_domain"/>
</dbReference>
<feature type="domain" description="Peptidase M4" evidence="1">
    <location>
        <begin position="10"/>
        <end position="65"/>
    </location>
</feature>
<name>A0A829D632_LEPIR</name>
<evidence type="ECO:0000313" key="3">
    <source>
        <dbReference type="Proteomes" id="UP000012329"/>
    </source>
</evidence>
<dbReference type="PANTHER" id="PTHR33794:SF1">
    <property type="entry name" value="BACILLOLYSIN"/>
    <property type="match status" value="1"/>
</dbReference>
<dbReference type="Proteomes" id="UP000012329">
    <property type="component" value="Unassembled WGS sequence"/>
</dbReference>
<evidence type="ECO:0000259" key="1">
    <source>
        <dbReference type="Pfam" id="PF01447"/>
    </source>
</evidence>
<organism evidence="2 3">
    <name type="scientific">Leptospira interrogans str. 2002000626</name>
    <dbReference type="NCBI Taxonomy" id="996803"/>
    <lineage>
        <taxon>Bacteria</taxon>
        <taxon>Pseudomonadati</taxon>
        <taxon>Spirochaetota</taxon>
        <taxon>Spirochaetia</taxon>
        <taxon>Leptospirales</taxon>
        <taxon>Leptospiraceae</taxon>
        <taxon>Leptospira</taxon>
    </lineage>
</organism>
<dbReference type="SUPFAM" id="SSF55486">
    <property type="entry name" value="Metalloproteases ('zincins'), catalytic domain"/>
    <property type="match status" value="1"/>
</dbReference>
<evidence type="ECO:0000313" key="2">
    <source>
        <dbReference type="EMBL" id="EMY05827.1"/>
    </source>
</evidence>
<dbReference type="InterPro" id="IPR050728">
    <property type="entry name" value="Zinc_Metalloprotease_M4"/>
</dbReference>
<reference evidence="2 3" key="1">
    <citation type="submission" date="2013-02" db="EMBL/GenBank/DDBJ databases">
        <authorList>
            <person name="Harkins D.M."/>
            <person name="Durkin A.S."/>
            <person name="Brinkac L.M."/>
            <person name="Haft D.H."/>
            <person name="Selengut J.D."/>
            <person name="Sanka R."/>
            <person name="DePew J."/>
            <person name="Purushe J."/>
            <person name="Whelen A.C."/>
            <person name="Vinetz J.M."/>
            <person name="Sutton G.G."/>
            <person name="Nierman W.C."/>
            <person name="Fouts D.E."/>
        </authorList>
    </citation>
    <scope>NUCLEOTIDE SEQUENCE [LARGE SCALE GENOMIC DNA]</scope>
    <source>
        <strain evidence="2 3">2002000626</strain>
    </source>
</reference>
<feature type="non-terminal residue" evidence="2">
    <location>
        <position position="66"/>
    </location>
</feature>
<sequence>METVKIPLIDTDNNWTKAEYHDDYNHDAVLDAHWGIEHTYDYFKSVHNRSSFDGEDAKIVNNVHYT</sequence>
<accession>A0A829D632</accession>
<comment type="caution">
    <text evidence="2">The sequence shown here is derived from an EMBL/GenBank/DDBJ whole genome shotgun (WGS) entry which is preliminary data.</text>
</comment>
<proteinExistence type="predicted"/>